<dbReference type="Gene3D" id="2.10.25.10">
    <property type="entry name" value="Laminin"/>
    <property type="match status" value="1"/>
</dbReference>
<accession>A0A915E9L6</accession>
<sequence length="89" mass="9851">MTTILHLKKPKILLPILVCVVCLLNIVACSPPVCGDNEEFKEDGCEDCDNTCLNPEKRCVCITRRPECKCKSGFVRHCPCVAVSNCPQN</sequence>
<proteinExistence type="predicted"/>
<reference evidence="3" key="1">
    <citation type="submission" date="2022-11" db="UniProtKB">
        <authorList>
            <consortium name="WormBaseParasite"/>
        </authorList>
    </citation>
    <scope>IDENTIFICATION</scope>
</reference>
<name>A0A915E9L6_9BILA</name>
<dbReference type="Proteomes" id="UP000887574">
    <property type="component" value="Unplaced"/>
</dbReference>
<feature type="signal peptide" evidence="1">
    <location>
        <begin position="1"/>
        <end position="29"/>
    </location>
</feature>
<organism evidence="2 3">
    <name type="scientific">Ditylenchus dipsaci</name>
    <dbReference type="NCBI Taxonomy" id="166011"/>
    <lineage>
        <taxon>Eukaryota</taxon>
        <taxon>Metazoa</taxon>
        <taxon>Ecdysozoa</taxon>
        <taxon>Nematoda</taxon>
        <taxon>Chromadorea</taxon>
        <taxon>Rhabditida</taxon>
        <taxon>Tylenchina</taxon>
        <taxon>Tylenchomorpha</taxon>
        <taxon>Sphaerularioidea</taxon>
        <taxon>Anguinidae</taxon>
        <taxon>Anguininae</taxon>
        <taxon>Ditylenchus</taxon>
    </lineage>
</organism>
<dbReference type="AlphaFoldDB" id="A0A915E9L6"/>
<evidence type="ECO:0000313" key="3">
    <source>
        <dbReference type="WBParaSite" id="jg353"/>
    </source>
</evidence>
<protein>
    <submittedName>
        <fullName evidence="3">Uncharacterized protein</fullName>
    </submittedName>
</protein>
<dbReference type="WBParaSite" id="jg353">
    <property type="protein sequence ID" value="jg353"/>
    <property type="gene ID" value="jg353"/>
</dbReference>
<evidence type="ECO:0000313" key="2">
    <source>
        <dbReference type="Proteomes" id="UP000887574"/>
    </source>
</evidence>
<keyword evidence="2" id="KW-1185">Reference proteome</keyword>
<feature type="chain" id="PRO_5037990006" evidence="1">
    <location>
        <begin position="30"/>
        <end position="89"/>
    </location>
</feature>
<evidence type="ECO:0000256" key="1">
    <source>
        <dbReference type="SAM" id="SignalP"/>
    </source>
</evidence>
<keyword evidence="1" id="KW-0732">Signal</keyword>